<feature type="transmembrane region" description="Helical" evidence="1">
    <location>
        <begin position="43"/>
        <end position="62"/>
    </location>
</feature>
<name>A0AA40C1L9_9PEZI</name>
<sequence>MSYQEYAQLGKNTRRARDAIQAPRPELIDLALSWRPFYLRRKILASFAAIFAGVAVCTGALYDHSHRNTGLGPTDQAGHYLWRFLPTALLITITALWNRVDYQARNTAPWIRLSTGATGAEQTLLLDYVTMYQPWCVVRALRNKDFVVACTATVASILRILVVISTGLISLTLISLPSQNITVMLETAFSDNATGLADAGALAFFTMVGVQQDNVSYPDGVSARYTYQQFSSELTRGSIINTTVDGFSARLECETARLELDNLQYNNSLLQFSTVLSAGECNTTVLVSSKDLSTSAETNSSRPFQFARFEQGSCGDFSSLDDQRIVVMFGAGLVDSPLLLANSSTGIDVVNGTITKSMQLLCKPAYTISRVDIAKVDSKLLTISLSANPQNRTINGVQPWDLAKALFGSYTSELASTYADTTPWFQQPEVLNVDPAMYMALDLRFRTSGKPVVSASLLDATTLEGIANEYFQQYSALIASRSLMHKTASPIDATASTTSERLLASFLITKLLVILLAISTALVVTAALLVPRNGILPRDPGTIINMAALVSNSRDLLQALRGAGGGDMATLRARLAGSRYYSGIEAYERSASTVSGYFKIFGPKLSHEVTRDYIEPTEKFSYPDLLHPLQRLTAFMFIIGLIIGLDISLQSSTRIGGLGDAEDDTYLHLLWTVIPTLVVSLATIYFVSADFNIRLLAPYAALRRGASLEQSMGLNLVDKLNPVVIYHAIKSRNLAVGAASVAAFLSSMLAIFSASLFAAATVPVTASCQVLARDFFFRSSVPPNPSVCTTCQNGTLLSSLILDGNVSFPPFTHEDLAFPTLSLENVPDDVEVPDDLTVTATIPAVRALMACRIFRQSEILISLTTSSTSDGYVNPLRINLPGETEVDGSTIIISTGQTPETSGSLTGTQIDRDAVFGAGVYSPILVNNNLTSHWIWVWGQLQDANTTQTRVRSISALACNETAEQVNVAASFVGSTLSINPTVPPIPDDSTAIPFPMAVDGTNLNYSNLISIKTNNLVDPFFASLTTSRFAIPASSLGSTDAATVQSVADAITRQHKLMRAQVVSTWNRLPLPADSAAVKFPATLTVYNLDSGAQRRIVQDLASTRVLQALLAAVLIAGTASWLALPKPNTIIPRSPTSIASVVGLLVDGNVFGMLGRGAEWLDDQELRGFFRDGLHVTMGFQLGWEKMRKGRRGRRGREEEEEGATPVVWNADGELGTPRDQVFAVGAIRTGGWGGGENVGLGLQARVGYAHRDHVRDWGWRT</sequence>
<reference evidence="2" key="1">
    <citation type="submission" date="2023-06" db="EMBL/GenBank/DDBJ databases">
        <title>Genome-scale phylogeny and comparative genomics of the fungal order Sordariales.</title>
        <authorList>
            <consortium name="Lawrence Berkeley National Laboratory"/>
            <person name="Hensen N."/>
            <person name="Bonometti L."/>
            <person name="Westerberg I."/>
            <person name="Brannstrom I.O."/>
            <person name="Guillou S."/>
            <person name="Cros-Aarteil S."/>
            <person name="Calhoun S."/>
            <person name="Haridas S."/>
            <person name="Kuo A."/>
            <person name="Mondo S."/>
            <person name="Pangilinan J."/>
            <person name="Riley R."/>
            <person name="LaButti K."/>
            <person name="Andreopoulos B."/>
            <person name="Lipzen A."/>
            <person name="Chen C."/>
            <person name="Yanf M."/>
            <person name="Daum C."/>
            <person name="Ng V."/>
            <person name="Clum A."/>
            <person name="Steindorff A."/>
            <person name="Ohm R."/>
            <person name="Martin F."/>
            <person name="Silar P."/>
            <person name="Natvig D."/>
            <person name="Lalanne C."/>
            <person name="Gautier V."/>
            <person name="Ament-velasquez S.L."/>
            <person name="Kruys A."/>
            <person name="Hutchinson M.I."/>
            <person name="Powell A.J."/>
            <person name="Barry K."/>
            <person name="Miller A.N."/>
            <person name="Grigoriev I.V."/>
            <person name="Debuchy R."/>
            <person name="Gladieux P."/>
            <person name="Thoren M.H."/>
            <person name="Johannesson H."/>
        </authorList>
    </citation>
    <scope>NUCLEOTIDE SEQUENCE</scope>
    <source>
        <strain evidence="2">SMH3391-2</strain>
    </source>
</reference>
<feature type="transmembrane region" description="Helical" evidence="1">
    <location>
        <begin position="632"/>
        <end position="649"/>
    </location>
</feature>
<feature type="transmembrane region" description="Helical" evidence="1">
    <location>
        <begin position="734"/>
        <end position="760"/>
    </location>
</feature>
<feature type="transmembrane region" description="Helical" evidence="1">
    <location>
        <begin position="146"/>
        <end position="174"/>
    </location>
</feature>
<dbReference type="InterPro" id="IPR021840">
    <property type="entry name" value="DUF3433"/>
</dbReference>
<proteinExistence type="predicted"/>
<feature type="transmembrane region" description="Helical" evidence="1">
    <location>
        <begin position="502"/>
        <end position="530"/>
    </location>
</feature>
<gene>
    <name evidence="2" type="ORF">B0T17DRAFT_608822</name>
</gene>
<keyword evidence="1" id="KW-1133">Transmembrane helix</keyword>
<dbReference type="AlphaFoldDB" id="A0AA40C1L9"/>
<dbReference type="Proteomes" id="UP001174934">
    <property type="component" value="Unassembled WGS sequence"/>
</dbReference>
<feature type="transmembrane region" description="Helical" evidence="1">
    <location>
        <begin position="82"/>
        <end position="100"/>
    </location>
</feature>
<feature type="transmembrane region" description="Helical" evidence="1">
    <location>
        <begin position="669"/>
        <end position="687"/>
    </location>
</feature>
<keyword evidence="1" id="KW-0472">Membrane</keyword>
<protein>
    <submittedName>
        <fullName evidence="2">Uncharacterized protein</fullName>
    </submittedName>
</protein>
<dbReference type="PANTHER" id="PTHR37544:SF1">
    <property type="entry name" value="PHOSPHORIBOSYLAMINOIMIDAZOLE-SUCCINOCARBOXAMIDE SYNTHASE"/>
    <property type="match status" value="1"/>
</dbReference>
<dbReference type="Pfam" id="PF11915">
    <property type="entry name" value="DUF3433"/>
    <property type="match status" value="2"/>
</dbReference>
<evidence type="ECO:0000313" key="3">
    <source>
        <dbReference type="Proteomes" id="UP001174934"/>
    </source>
</evidence>
<keyword evidence="3" id="KW-1185">Reference proteome</keyword>
<evidence type="ECO:0000256" key="1">
    <source>
        <dbReference type="SAM" id="Phobius"/>
    </source>
</evidence>
<dbReference type="PANTHER" id="PTHR37544">
    <property type="entry name" value="SPRAY-RELATED"/>
    <property type="match status" value="1"/>
</dbReference>
<organism evidence="2 3">
    <name type="scientific">Bombardia bombarda</name>
    <dbReference type="NCBI Taxonomy" id="252184"/>
    <lineage>
        <taxon>Eukaryota</taxon>
        <taxon>Fungi</taxon>
        <taxon>Dikarya</taxon>
        <taxon>Ascomycota</taxon>
        <taxon>Pezizomycotina</taxon>
        <taxon>Sordariomycetes</taxon>
        <taxon>Sordariomycetidae</taxon>
        <taxon>Sordariales</taxon>
        <taxon>Lasiosphaeriaceae</taxon>
        <taxon>Bombardia</taxon>
    </lineage>
</organism>
<comment type="caution">
    <text evidence="2">The sequence shown here is derived from an EMBL/GenBank/DDBJ whole genome shotgun (WGS) entry which is preliminary data.</text>
</comment>
<keyword evidence="1" id="KW-0812">Transmembrane</keyword>
<evidence type="ECO:0000313" key="2">
    <source>
        <dbReference type="EMBL" id="KAK0621680.1"/>
    </source>
</evidence>
<dbReference type="EMBL" id="JAULSR010000004">
    <property type="protein sequence ID" value="KAK0621680.1"/>
    <property type="molecule type" value="Genomic_DNA"/>
</dbReference>
<accession>A0AA40C1L9</accession>